<accession>A0A3D9UM60</accession>
<feature type="domain" description="Protein-glutamine gamma-glutamyltransferase-like C-terminal" evidence="2">
    <location>
        <begin position="124"/>
        <end position="193"/>
    </location>
</feature>
<proteinExistence type="predicted"/>
<protein>
    <submittedName>
        <fullName evidence="3">Uncharacterized protein DUF4129</fullName>
    </submittedName>
</protein>
<dbReference type="Pfam" id="PF13559">
    <property type="entry name" value="DUF4129"/>
    <property type="match status" value="1"/>
</dbReference>
<evidence type="ECO:0000259" key="2">
    <source>
        <dbReference type="Pfam" id="PF13559"/>
    </source>
</evidence>
<feature type="transmembrane region" description="Helical" evidence="1">
    <location>
        <begin position="57"/>
        <end position="75"/>
    </location>
</feature>
<keyword evidence="1" id="KW-1133">Transmembrane helix</keyword>
<organism evidence="3 4">
    <name type="scientific">Calidifontibacter indicus</name>
    <dbReference type="NCBI Taxonomy" id="419650"/>
    <lineage>
        <taxon>Bacteria</taxon>
        <taxon>Bacillati</taxon>
        <taxon>Actinomycetota</taxon>
        <taxon>Actinomycetes</taxon>
        <taxon>Micrococcales</taxon>
        <taxon>Dermacoccaceae</taxon>
        <taxon>Calidifontibacter</taxon>
    </lineage>
</organism>
<evidence type="ECO:0000313" key="4">
    <source>
        <dbReference type="Proteomes" id="UP000256253"/>
    </source>
</evidence>
<evidence type="ECO:0000256" key="1">
    <source>
        <dbReference type="SAM" id="Phobius"/>
    </source>
</evidence>
<keyword evidence="1" id="KW-0472">Membrane</keyword>
<dbReference type="Proteomes" id="UP000256253">
    <property type="component" value="Unassembled WGS sequence"/>
</dbReference>
<keyword evidence="4" id="KW-1185">Reference proteome</keyword>
<reference evidence="3 4" key="1">
    <citation type="submission" date="2018-08" db="EMBL/GenBank/DDBJ databases">
        <title>Sequencing the genomes of 1000 actinobacteria strains.</title>
        <authorList>
            <person name="Klenk H.-P."/>
        </authorList>
    </citation>
    <scope>NUCLEOTIDE SEQUENCE [LARGE SCALE GENOMIC DNA]</scope>
    <source>
        <strain evidence="3 4">DSM 22967</strain>
    </source>
</reference>
<keyword evidence="1" id="KW-0812">Transmembrane</keyword>
<dbReference type="AlphaFoldDB" id="A0A3D9UM60"/>
<gene>
    <name evidence="3" type="ORF">DFJ65_1415</name>
</gene>
<dbReference type="EMBL" id="QTUA01000001">
    <property type="protein sequence ID" value="REF30409.1"/>
    <property type="molecule type" value="Genomic_DNA"/>
</dbReference>
<dbReference type="InterPro" id="IPR025403">
    <property type="entry name" value="TgpA-like_C"/>
</dbReference>
<dbReference type="OrthoDB" id="3389322at2"/>
<comment type="caution">
    <text evidence="3">The sequence shown here is derived from an EMBL/GenBank/DDBJ whole genome shotgun (WGS) entry which is preliminary data.</text>
</comment>
<name>A0A3D9UM60_9MICO</name>
<dbReference type="RefSeq" id="WP_115922408.1">
    <property type="nucleotide sequence ID" value="NZ_QTUA01000001.1"/>
</dbReference>
<sequence length="213" mass="23610">MFADPPLDPSSEQARRLLEHELSKPKYGDRRNLVERFVDWVREWIDKLAGGVGGLDTRWIVLALAVLAVVIGLGLSRVRLRQGPRLAEDDELLDTRGLSADELRAAGARARADGDLAEAYLQYFRALARRGVERTLVAERPGATAHEVSLELARAFPDHRPALHDASDTFDAVRYGGRLPDRTAVEAIRDLDRALSGTRPLRPATQTFEAVDP</sequence>
<evidence type="ECO:0000313" key="3">
    <source>
        <dbReference type="EMBL" id="REF30409.1"/>
    </source>
</evidence>